<evidence type="ECO:0000313" key="2">
    <source>
        <dbReference type="Proteomes" id="UP001293254"/>
    </source>
</evidence>
<dbReference type="SUPFAM" id="SSF48371">
    <property type="entry name" value="ARM repeat"/>
    <property type="match status" value="1"/>
</dbReference>
<dbReference type="EMBL" id="JACGWO010000003">
    <property type="protein sequence ID" value="KAK4431746.1"/>
    <property type="molecule type" value="Genomic_DNA"/>
</dbReference>
<sequence>MSRLGMKVDWLGERIMFRCKVAIKDVFRVQSANYPGELFPEALQALAHRRQLWKQITLGTDTFDVQERCFWSTMSSSSSSVLVQNLIRLSKPLKESLSRTPYTPPEANASVSVKSQLQSLLPDPAISEAEVRIKVKDFALCCAALASSSKSTSIHLSWVPDSLSVSAVSAFKEFADAYDDDFMHSKCLMKVGEMELDFAGVVESEKKLVIDLMPEVVPLLKSNIKESAIDASDEGDGISAASARAPVAYAILAAYQFRWFVTQVDAQYIGKLSPLLIPCALTALDHWSPEVKGQGMISFIYLVKNVNAEEIGGYADVILDACCQNIASDDEIWHYVVEMSVLLVTLTQQRNPRSSWYEKLLNEMLNHLERQPRNKQRRIAWLTHCEPLFSGLGLMLLAHFRRLFPLFFKWMHADDDETVLLVLERMTTVVKLTWIRNSLYIERLVDELITLYKDAALKVAREDIRSLILEMLKLICMSQGPQFNAMWIKHKDDPNLTALLPSLSAKEV</sequence>
<reference evidence="1" key="1">
    <citation type="submission" date="2020-06" db="EMBL/GenBank/DDBJ databases">
        <authorList>
            <person name="Li T."/>
            <person name="Hu X."/>
            <person name="Zhang T."/>
            <person name="Song X."/>
            <person name="Zhang H."/>
            <person name="Dai N."/>
            <person name="Sheng W."/>
            <person name="Hou X."/>
            <person name="Wei L."/>
        </authorList>
    </citation>
    <scope>NUCLEOTIDE SEQUENCE</scope>
    <source>
        <strain evidence="1">3651</strain>
        <tissue evidence="1">Leaf</tissue>
    </source>
</reference>
<dbReference type="PANTHER" id="PTHR14873:SF1">
    <property type="entry name" value="OS06G0694100 PROTEIN"/>
    <property type="match status" value="1"/>
</dbReference>
<keyword evidence="2" id="KW-1185">Reference proteome</keyword>
<comment type="caution">
    <text evidence="1">The sequence shown here is derived from an EMBL/GenBank/DDBJ whole genome shotgun (WGS) entry which is preliminary data.</text>
</comment>
<evidence type="ECO:0008006" key="3">
    <source>
        <dbReference type="Google" id="ProtNLM"/>
    </source>
</evidence>
<gene>
    <name evidence="1" type="ORF">Salat_0936700</name>
</gene>
<dbReference type="AlphaFoldDB" id="A0AAE1YL39"/>
<organism evidence="1 2">
    <name type="scientific">Sesamum alatum</name>
    <dbReference type="NCBI Taxonomy" id="300844"/>
    <lineage>
        <taxon>Eukaryota</taxon>
        <taxon>Viridiplantae</taxon>
        <taxon>Streptophyta</taxon>
        <taxon>Embryophyta</taxon>
        <taxon>Tracheophyta</taxon>
        <taxon>Spermatophyta</taxon>
        <taxon>Magnoliopsida</taxon>
        <taxon>eudicotyledons</taxon>
        <taxon>Gunneridae</taxon>
        <taxon>Pentapetalae</taxon>
        <taxon>asterids</taxon>
        <taxon>lamiids</taxon>
        <taxon>Lamiales</taxon>
        <taxon>Pedaliaceae</taxon>
        <taxon>Sesamum</taxon>
    </lineage>
</organism>
<dbReference type="InterPro" id="IPR016024">
    <property type="entry name" value="ARM-type_fold"/>
</dbReference>
<accession>A0AAE1YL39</accession>
<reference evidence="1" key="2">
    <citation type="journal article" date="2024" name="Plant">
        <title>Genomic evolution and insights into agronomic trait innovations of Sesamum species.</title>
        <authorList>
            <person name="Miao H."/>
            <person name="Wang L."/>
            <person name="Qu L."/>
            <person name="Liu H."/>
            <person name="Sun Y."/>
            <person name="Le M."/>
            <person name="Wang Q."/>
            <person name="Wei S."/>
            <person name="Zheng Y."/>
            <person name="Lin W."/>
            <person name="Duan Y."/>
            <person name="Cao H."/>
            <person name="Xiong S."/>
            <person name="Wang X."/>
            <person name="Wei L."/>
            <person name="Li C."/>
            <person name="Ma Q."/>
            <person name="Ju M."/>
            <person name="Zhao R."/>
            <person name="Li G."/>
            <person name="Mu C."/>
            <person name="Tian Q."/>
            <person name="Mei H."/>
            <person name="Zhang T."/>
            <person name="Gao T."/>
            <person name="Zhang H."/>
        </authorList>
    </citation>
    <scope>NUCLEOTIDE SEQUENCE</scope>
    <source>
        <strain evidence="1">3651</strain>
    </source>
</reference>
<proteinExistence type="predicted"/>
<dbReference type="Proteomes" id="UP001293254">
    <property type="component" value="Unassembled WGS sequence"/>
</dbReference>
<name>A0AAE1YL39_9LAMI</name>
<dbReference type="PANTHER" id="PTHR14873">
    <property type="entry name" value="OS06G0694100 PROTEIN"/>
    <property type="match status" value="1"/>
</dbReference>
<evidence type="ECO:0000313" key="1">
    <source>
        <dbReference type="EMBL" id="KAK4431746.1"/>
    </source>
</evidence>
<protein>
    <recommendedName>
        <fullName evidence="3">ARM repeat superfamily protein</fullName>
    </recommendedName>
</protein>